<dbReference type="Gene3D" id="1.10.10.10">
    <property type="entry name" value="Winged helix-like DNA-binding domain superfamily/Winged helix DNA-binding domain"/>
    <property type="match status" value="1"/>
</dbReference>
<comment type="caution">
    <text evidence="3">The sequence shown here is derived from an EMBL/GenBank/DDBJ whole genome shotgun (WGS) entry which is preliminary data.</text>
</comment>
<keyword evidence="4" id="KW-1185">Reference proteome</keyword>
<dbReference type="Pfam" id="PF12802">
    <property type="entry name" value="MarR_2"/>
    <property type="match status" value="1"/>
</dbReference>
<gene>
    <name evidence="3" type="ORF">ACFPJ4_12090</name>
</gene>
<dbReference type="Pfam" id="PF00480">
    <property type="entry name" value="ROK"/>
    <property type="match status" value="1"/>
</dbReference>
<sequence length="386" mass="40061">MTPSSIPVPEQKVRAVRVDNERRILTAMLERGQVSRAELADYTGLSRTTVFEVVAELLRQELVVQVALAAAPKTRGRPSTKVALNLRTTLVAGVDIGRRHTRVVLVNAAYEVVGEGIEPAASGSGDLVSRAEQTIRLIRKTASDNDVQLGTIRSVGVGLSGIVNVVVPQSDVSAFQSRLAEELSVTVAVANNSRLAALAEATWGAARGSENALYIRWSSGIGSGSVVRGQLLQGAHGAAGEIGHISVDPEAGRPCYCGSRGCIEMYAGIDALLSDCANAGVVLGDESELLAEARAGNTVVLDLIGHASSLLGRVVAACSVQLDPELVVVGGDIANLGEIALAPIRQAIREQALPNSPREVRVVPGALDSSVAARGAVALVMPSIGL</sequence>
<protein>
    <submittedName>
        <fullName evidence="3">ROK family protein</fullName>
    </submittedName>
</protein>
<dbReference type="SUPFAM" id="SSF53067">
    <property type="entry name" value="Actin-like ATPase domain"/>
    <property type="match status" value="1"/>
</dbReference>
<evidence type="ECO:0000256" key="1">
    <source>
        <dbReference type="ARBA" id="ARBA00006479"/>
    </source>
</evidence>
<feature type="domain" description="HTH marR-type" evidence="2">
    <location>
        <begin position="21"/>
        <end position="66"/>
    </location>
</feature>
<reference evidence="4" key="1">
    <citation type="journal article" date="2019" name="Int. J. Syst. Evol. Microbiol.">
        <title>The Global Catalogue of Microorganisms (GCM) 10K type strain sequencing project: providing services to taxonomists for standard genome sequencing and annotation.</title>
        <authorList>
            <consortium name="The Broad Institute Genomics Platform"/>
            <consortium name="The Broad Institute Genome Sequencing Center for Infectious Disease"/>
            <person name="Wu L."/>
            <person name="Ma J."/>
        </authorList>
    </citation>
    <scope>NUCLEOTIDE SEQUENCE [LARGE SCALE GENOMIC DNA]</scope>
    <source>
        <strain evidence="4">CGMCC 4.6997</strain>
    </source>
</reference>
<dbReference type="PANTHER" id="PTHR18964">
    <property type="entry name" value="ROK (REPRESSOR, ORF, KINASE) FAMILY"/>
    <property type="match status" value="1"/>
</dbReference>
<evidence type="ECO:0000259" key="2">
    <source>
        <dbReference type="Pfam" id="PF12802"/>
    </source>
</evidence>
<dbReference type="Gene3D" id="3.30.420.40">
    <property type="match status" value="2"/>
</dbReference>
<name>A0ABW0NR04_9MICO</name>
<evidence type="ECO:0000313" key="3">
    <source>
        <dbReference type="EMBL" id="MFC5502981.1"/>
    </source>
</evidence>
<dbReference type="RefSeq" id="WP_386740698.1">
    <property type="nucleotide sequence ID" value="NZ_JBHSMG010000003.1"/>
</dbReference>
<dbReference type="Proteomes" id="UP001596039">
    <property type="component" value="Unassembled WGS sequence"/>
</dbReference>
<dbReference type="EMBL" id="JBHSMG010000003">
    <property type="protein sequence ID" value="MFC5502981.1"/>
    <property type="molecule type" value="Genomic_DNA"/>
</dbReference>
<accession>A0ABW0NR04</accession>
<dbReference type="InterPro" id="IPR036388">
    <property type="entry name" value="WH-like_DNA-bd_sf"/>
</dbReference>
<proteinExistence type="inferred from homology"/>
<dbReference type="PANTHER" id="PTHR18964:SF149">
    <property type="entry name" value="BIFUNCTIONAL UDP-N-ACETYLGLUCOSAMINE 2-EPIMERASE_N-ACETYLMANNOSAMINE KINASE"/>
    <property type="match status" value="1"/>
</dbReference>
<comment type="similarity">
    <text evidence="1">Belongs to the ROK (NagC/XylR) family.</text>
</comment>
<dbReference type="InterPro" id="IPR000835">
    <property type="entry name" value="HTH_MarR-typ"/>
</dbReference>
<organism evidence="3 4">
    <name type="scientific">Lysinimonas soli</name>
    <dbReference type="NCBI Taxonomy" id="1074233"/>
    <lineage>
        <taxon>Bacteria</taxon>
        <taxon>Bacillati</taxon>
        <taxon>Actinomycetota</taxon>
        <taxon>Actinomycetes</taxon>
        <taxon>Micrococcales</taxon>
        <taxon>Microbacteriaceae</taxon>
        <taxon>Lysinimonas</taxon>
    </lineage>
</organism>
<dbReference type="InterPro" id="IPR043129">
    <property type="entry name" value="ATPase_NBD"/>
</dbReference>
<dbReference type="InterPro" id="IPR036390">
    <property type="entry name" value="WH_DNA-bd_sf"/>
</dbReference>
<dbReference type="InterPro" id="IPR000600">
    <property type="entry name" value="ROK"/>
</dbReference>
<evidence type="ECO:0000313" key="4">
    <source>
        <dbReference type="Proteomes" id="UP001596039"/>
    </source>
</evidence>
<dbReference type="SUPFAM" id="SSF46785">
    <property type="entry name" value="Winged helix' DNA-binding domain"/>
    <property type="match status" value="1"/>
</dbReference>